<dbReference type="InterPro" id="IPR018517">
    <property type="entry name" value="tRNA_hU_synthase_CS"/>
</dbReference>
<evidence type="ECO:0000256" key="4">
    <source>
        <dbReference type="ARBA" id="ARBA00022694"/>
    </source>
</evidence>
<dbReference type="Pfam" id="PF01207">
    <property type="entry name" value="Dus"/>
    <property type="match status" value="1"/>
</dbReference>
<feature type="non-terminal residue" evidence="8">
    <location>
        <position position="244"/>
    </location>
</feature>
<organism evidence="8">
    <name type="scientific">Desulfurella acetivorans</name>
    <dbReference type="NCBI Taxonomy" id="33002"/>
    <lineage>
        <taxon>Bacteria</taxon>
        <taxon>Pseudomonadati</taxon>
        <taxon>Campylobacterota</taxon>
        <taxon>Desulfurellia</taxon>
        <taxon>Desulfurellales</taxon>
        <taxon>Desulfurellaceae</taxon>
        <taxon>Desulfurella</taxon>
    </lineage>
</organism>
<name>A0A7C6EBD3_DESAE</name>
<dbReference type="AlphaFoldDB" id="A0A7C6EBD3"/>
<comment type="caution">
    <text evidence="8">The sequence shown here is derived from an EMBL/GenBank/DDBJ whole genome shotgun (WGS) entry which is preliminary data.</text>
</comment>
<reference evidence="8" key="1">
    <citation type="journal article" date="2020" name="mSystems">
        <title>Genome- and Community-Level Interaction Insights into Carbon Utilization and Element Cycling Functions of Hydrothermarchaeota in Hydrothermal Sediment.</title>
        <authorList>
            <person name="Zhou Z."/>
            <person name="Liu Y."/>
            <person name="Xu W."/>
            <person name="Pan J."/>
            <person name="Luo Z.H."/>
            <person name="Li M."/>
        </authorList>
    </citation>
    <scope>NUCLEOTIDE SEQUENCE [LARGE SCALE GENOMIC DNA]</scope>
    <source>
        <strain evidence="8">SpSt-1135</strain>
    </source>
</reference>
<proteinExistence type="predicted"/>
<dbReference type="Gene3D" id="3.20.20.70">
    <property type="entry name" value="Aldolase class I"/>
    <property type="match status" value="1"/>
</dbReference>
<dbReference type="CDD" id="cd02801">
    <property type="entry name" value="DUS_like_FMN"/>
    <property type="match status" value="1"/>
</dbReference>
<dbReference type="InterPro" id="IPR035587">
    <property type="entry name" value="DUS-like_FMN-bd"/>
</dbReference>
<evidence type="ECO:0000259" key="7">
    <source>
        <dbReference type="Pfam" id="PF01207"/>
    </source>
</evidence>
<keyword evidence="5" id="KW-0521">NADP</keyword>
<dbReference type="GO" id="GO:0017150">
    <property type="term" value="F:tRNA dihydrouridine synthase activity"/>
    <property type="evidence" value="ECO:0007669"/>
    <property type="project" value="InterPro"/>
</dbReference>
<dbReference type="Proteomes" id="UP000886400">
    <property type="component" value="Unassembled WGS sequence"/>
</dbReference>
<protein>
    <submittedName>
        <fullName evidence="8">tRNA-dihydrouridine synthase family protein</fullName>
    </submittedName>
</protein>
<dbReference type="PANTHER" id="PTHR45846:SF1">
    <property type="entry name" value="TRNA-DIHYDROURIDINE(47) SYNTHASE [NAD(P)(+)]-LIKE"/>
    <property type="match status" value="1"/>
</dbReference>
<dbReference type="PROSITE" id="PS01136">
    <property type="entry name" value="UPF0034"/>
    <property type="match status" value="1"/>
</dbReference>
<keyword evidence="2" id="KW-0285">Flavoprotein</keyword>
<feature type="domain" description="DUS-like FMN-binding" evidence="7">
    <location>
        <begin position="9"/>
        <end position="238"/>
    </location>
</feature>
<dbReference type="GO" id="GO:0003723">
    <property type="term" value="F:RNA binding"/>
    <property type="evidence" value="ECO:0007669"/>
    <property type="project" value="TreeGrafter"/>
</dbReference>
<dbReference type="PANTHER" id="PTHR45846">
    <property type="entry name" value="TRNA-DIHYDROURIDINE(47) SYNTHASE [NAD(P)(+)]-LIKE"/>
    <property type="match status" value="1"/>
</dbReference>
<sequence>MTFNSCYFLAPMASYTDKPFRNIAKEYGAGLTVSELISINSICYNNPKAFFLARRNDNEVPFAIQLFGYEIDLFVKAAQKIEPMCDIIDINAGCPVPKVVKAKAGAYLLKEKKHLISIIEALKNNIKKPISVKLRMGFESDSINDIQFYKDLENAGCDLITIHARLRNGFYSSSVDYEHIANVCSKLSIPIVANGGIDSYEKLKMVKEITGCRYFMIGQAALKKPYIFKDLINKQDSKKDTEYI</sequence>
<dbReference type="EMBL" id="DRZX01000136">
    <property type="protein sequence ID" value="HHS48775.1"/>
    <property type="molecule type" value="Genomic_DNA"/>
</dbReference>
<dbReference type="SUPFAM" id="SSF51395">
    <property type="entry name" value="FMN-linked oxidoreductases"/>
    <property type="match status" value="1"/>
</dbReference>
<gene>
    <name evidence="8" type="ORF">ENM99_02805</name>
</gene>
<keyword evidence="4" id="KW-0819">tRNA processing</keyword>
<dbReference type="InterPro" id="IPR013785">
    <property type="entry name" value="Aldolase_TIM"/>
</dbReference>
<comment type="cofactor">
    <cofactor evidence="1">
        <name>FMN</name>
        <dbReference type="ChEBI" id="CHEBI:58210"/>
    </cofactor>
</comment>
<evidence type="ECO:0000313" key="8">
    <source>
        <dbReference type="EMBL" id="HHS48775.1"/>
    </source>
</evidence>
<evidence type="ECO:0000256" key="6">
    <source>
        <dbReference type="ARBA" id="ARBA00023002"/>
    </source>
</evidence>
<accession>A0A7C6EBD3</accession>
<evidence type="ECO:0000256" key="5">
    <source>
        <dbReference type="ARBA" id="ARBA00022857"/>
    </source>
</evidence>
<keyword evidence="6" id="KW-0560">Oxidoreductase</keyword>
<evidence type="ECO:0000256" key="2">
    <source>
        <dbReference type="ARBA" id="ARBA00022630"/>
    </source>
</evidence>
<evidence type="ECO:0000256" key="1">
    <source>
        <dbReference type="ARBA" id="ARBA00001917"/>
    </source>
</evidence>
<evidence type="ECO:0000256" key="3">
    <source>
        <dbReference type="ARBA" id="ARBA00022643"/>
    </source>
</evidence>
<dbReference type="GO" id="GO:0050660">
    <property type="term" value="F:flavin adenine dinucleotide binding"/>
    <property type="evidence" value="ECO:0007669"/>
    <property type="project" value="InterPro"/>
</dbReference>
<keyword evidence="3" id="KW-0288">FMN</keyword>